<proteinExistence type="predicted"/>
<accession>A0A1G2I352</accession>
<sequence>MSEISHISENDLSPEQEPFRHKPFEIAPEWLTWQDGTVKKMAIQIQKDNTFKHFPILADALEDAGCDEPRLLSHLRQCSQHTKECWVLNSLIQGEIEPCIEEWAQFYEKHFAMEPDWSTVELPERTKEEEKEFTRPIVVAKGLTLEHIWQALKKQGEEHQFSCYHYQPDINLDQLVPTHERDACNANDPKHISYAIWIRPGQEADPIPDGLGLSVNDVEEQGLETMTLPEYLLNYLKFDDQNKDKPEARQHLDTEDYTLIAGSRDSDGFALRADWDSGPLGVYVYWSPSDTRVRRVRPRRVVSWPAQASEK</sequence>
<reference evidence="1 2" key="1">
    <citation type="journal article" date="2016" name="Nat. Commun.">
        <title>Thousands of microbial genomes shed light on interconnected biogeochemical processes in an aquifer system.</title>
        <authorList>
            <person name="Anantharaman K."/>
            <person name="Brown C.T."/>
            <person name="Hug L.A."/>
            <person name="Sharon I."/>
            <person name="Castelle C.J."/>
            <person name="Probst A.J."/>
            <person name="Thomas B.C."/>
            <person name="Singh A."/>
            <person name="Wilkins M.J."/>
            <person name="Karaoz U."/>
            <person name="Brodie E.L."/>
            <person name="Williams K.H."/>
            <person name="Hubbard S.S."/>
            <person name="Banfield J.F."/>
        </authorList>
    </citation>
    <scope>NUCLEOTIDE SEQUENCE [LARGE SCALE GENOMIC DNA]</scope>
</reference>
<gene>
    <name evidence="1" type="ORF">A3D44_01010</name>
</gene>
<dbReference type="EMBL" id="MHOT01000013">
    <property type="protein sequence ID" value="OGZ69252.1"/>
    <property type="molecule type" value="Genomic_DNA"/>
</dbReference>
<dbReference type="AlphaFoldDB" id="A0A1G2I352"/>
<organism evidence="1 2">
    <name type="scientific">Candidatus Staskawiczbacteria bacterium RIFCSPHIGHO2_02_FULL_42_22</name>
    <dbReference type="NCBI Taxonomy" id="1802207"/>
    <lineage>
        <taxon>Bacteria</taxon>
        <taxon>Candidatus Staskawicziibacteriota</taxon>
    </lineage>
</organism>
<dbReference type="STRING" id="1802207.A3D44_01010"/>
<evidence type="ECO:0000313" key="1">
    <source>
        <dbReference type="EMBL" id="OGZ69252.1"/>
    </source>
</evidence>
<comment type="caution">
    <text evidence="1">The sequence shown here is derived from an EMBL/GenBank/DDBJ whole genome shotgun (WGS) entry which is preliminary data.</text>
</comment>
<protein>
    <submittedName>
        <fullName evidence="1">Uncharacterized protein</fullName>
    </submittedName>
</protein>
<dbReference type="Proteomes" id="UP000178820">
    <property type="component" value="Unassembled WGS sequence"/>
</dbReference>
<name>A0A1G2I352_9BACT</name>
<evidence type="ECO:0000313" key="2">
    <source>
        <dbReference type="Proteomes" id="UP000178820"/>
    </source>
</evidence>